<protein>
    <submittedName>
        <fullName evidence="3">Uncharacterized protein</fullName>
    </submittedName>
</protein>
<evidence type="ECO:0000313" key="3">
    <source>
        <dbReference type="EMBL" id="TWT79745.1"/>
    </source>
</evidence>
<feature type="transmembrane region" description="Helical" evidence="2">
    <location>
        <begin position="60"/>
        <end position="84"/>
    </location>
</feature>
<evidence type="ECO:0000256" key="1">
    <source>
        <dbReference type="SAM" id="MobiDB-lite"/>
    </source>
</evidence>
<dbReference type="Proteomes" id="UP000315010">
    <property type="component" value="Unassembled WGS sequence"/>
</dbReference>
<keyword evidence="2" id="KW-1133">Transmembrane helix</keyword>
<keyword evidence="2" id="KW-0812">Transmembrane</keyword>
<sequence length="151" mass="16520">MTRDGRMSGCKHVADISDASRYVKIGKTALIRFVVLLLLARPTTAQESFIHHLAQKTGSFHEVCGNAIGFLTVSVILAAFGYAFGSMITGTTLGLADATPWEFGYSRNRPTSTLLPRLLKSRSKPNNTLNRNAKNRVGQAIDSQNTRQNSH</sequence>
<evidence type="ECO:0000256" key="2">
    <source>
        <dbReference type="SAM" id="Phobius"/>
    </source>
</evidence>
<keyword evidence="2" id="KW-0472">Membrane</keyword>
<evidence type="ECO:0000313" key="4">
    <source>
        <dbReference type="Proteomes" id="UP000315010"/>
    </source>
</evidence>
<feature type="compositionally biased region" description="Polar residues" evidence="1">
    <location>
        <begin position="141"/>
        <end position="151"/>
    </location>
</feature>
<accession>A0A5C5YXI0</accession>
<name>A0A5C5YXI0_9BACT</name>
<proteinExistence type="predicted"/>
<comment type="caution">
    <text evidence="3">The sequence shown here is derived from an EMBL/GenBank/DDBJ whole genome shotgun (WGS) entry which is preliminary data.</text>
</comment>
<organism evidence="3 4">
    <name type="scientific">Novipirellula herctigrandis</name>
    <dbReference type="NCBI Taxonomy" id="2527986"/>
    <lineage>
        <taxon>Bacteria</taxon>
        <taxon>Pseudomonadati</taxon>
        <taxon>Planctomycetota</taxon>
        <taxon>Planctomycetia</taxon>
        <taxon>Pirellulales</taxon>
        <taxon>Pirellulaceae</taxon>
        <taxon>Novipirellula</taxon>
    </lineage>
</organism>
<dbReference type="EMBL" id="SJPJ01000001">
    <property type="protein sequence ID" value="TWT79745.1"/>
    <property type="molecule type" value="Genomic_DNA"/>
</dbReference>
<dbReference type="AlphaFoldDB" id="A0A5C5YXI0"/>
<feature type="region of interest" description="Disordered" evidence="1">
    <location>
        <begin position="122"/>
        <end position="151"/>
    </location>
</feature>
<gene>
    <name evidence="3" type="ORF">CA13_11520</name>
</gene>
<reference evidence="3 4" key="1">
    <citation type="submission" date="2019-02" db="EMBL/GenBank/DDBJ databases">
        <title>Deep-cultivation of Planctomycetes and their phenomic and genomic characterization uncovers novel biology.</title>
        <authorList>
            <person name="Wiegand S."/>
            <person name="Jogler M."/>
            <person name="Boedeker C."/>
            <person name="Pinto D."/>
            <person name="Vollmers J."/>
            <person name="Rivas-Marin E."/>
            <person name="Kohn T."/>
            <person name="Peeters S.H."/>
            <person name="Heuer A."/>
            <person name="Rast P."/>
            <person name="Oberbeckmann S."/>
            <person name="Bunk B."/>
            <person name="Jeske O."/>
            <person name="Meyerdierks A."/>
            <person name="Storesund J.E."/>
            <person name="Kallscheuer N."/>
            <person name="Luecker S."/>
            <person name="Lage O.M."/>
            <person name="Pohl T."/>
            <person name="Merkel B.J."/>
            <person name="Hornburger P."/>
            <person name="Mueller R.-W."/>
            <person name="Bruemmer F."/>
            <person name="Labrenz M."/>
            <person name="Spormann A.M."/>
            <person name="Op Den Camp H."/>
            <person name="Overmann J."/>
            <person name="Amann R."/>
            <person name="Jetten M.S.M."/>
            <person name="Mascher T."/>
            <person name="Medema M.H."/>
            <person name="Devos D.P."/>
            <person name="Kaster A.-K."/>
            <person name="Ovreas L."/>
            <person name="Rohde M."/>
            <person name="Galperin M.Y."/>
            <person name="Jogler C."/>
        </authorList>
    </citation>
    <scope>NUCLEOTIDE SEQUENCE [LARGE SCALE GENOMIC DNA]</scope>
    <source>
        <strain evidence="3 4">CA13</strain>
    </source>
</reference>
<keyword evidence="4" id="KW-1185">Reference proteome</keyword>